<dbReference type="AlphaFoldDB" id="A0A1A8QZE0"/>
<accession>A0A1A8QZE0</accession>
<dbReference type="EMBL" id="HAEI01006776">
    <property type="protein sequence ID" value="SBR99031.1"/>
    <property type="molecule type" value="Transcribed_RNA"/>
</dbReference>
<reference evidence="1" key="1">
    <citation type="submission" date="2016-05" db="EMBL/GenBank/DDBJ databases">
        <authorList>
            <person name="Lavstsen T."/>
            <person name="Jespersen J.S."/>
        </authorList>
    </citation>
    <scope>NUCLEOTIDE SEQUENCE</scope>
    <source>
        <tissue evidence="1">Brain</tissue>
    </source>
</reference>
<feature type="non-terminal residue" evidence="1">
    <location>
        <position position="1"/>
    </location>
</feature>
<gene>
    <name evidence="1" type="primary">CACNA1HB</name>
</gene>
<proteinExistence type="predicted"/>
<protein>
    <submittedName>
        <fullName evidence="1">Calcium channel, voltage-dependent, T type, alpha 1H subunit b</fullName>
    </submittedName>
</protein>
<reference evidence="1" key="2">
    <citation type="submission" date="2016-06" db="EMBL/GenBank/DDBJ databases">
        <title>The genome of a short-lived fish provides insights into sex chromosome evolution and the genetic control of aging.</title>
        <authorList>
            <person name="Reichwald K."/>
            <person name="Felder M."/>
            <person name="Petzold A."/>
            <person name="Koch P."/>
            <person name="Groth M."/>
            <person name="Platzer M."/>
        </authorList>
    </citation>
    <scope>NUCLEOTIDE SEQUENCE</scope>
    <source>
        <tissue evidence="1">Brain</tissue>
    </source>
</reference>
<sequence>RTRVRVLAATPPLTTLAWLSSHSSGCPPGTTGMGL</sequence>
<name>A0A1A8QZE0_9TELE</name>
<evidence type="ECO:0000313" key="1">
    <source>
        <dbReference type="EMBL" id="SBR99031.1"/>
    </source>
</evidence>
<organism evidence="1">
    <name type="scientific">Nothobranchius rachovii</name>
    <name type="common">bluefin notho</name>
    <dbReference type="NCBI Taxonomy" id="451742"/>
    <lineage>
        <taxon>Eukaryota</taxon>
        <taxon>Metazoa</taxon>
        <taxon>Chordata</taxon>
        <taxon>Craniata</taxon>
        <taxon>Vertebrata</taxon>
        <taxon>Euteleostomi</taxon>
        <taxon>Actinopterygii</taxon>
        <taxon>Neopterygii</taxon>
        <taxon>Teleostei</taxon>
        <taxon>Neoteleostei</taxon>
        <taxon>Acanthomorphata</taxon>
        <taxon>Ovalentaria</taxon>
        <taxon>Atherinomorphae</taxon>
        <taxon>Cyprinodontiformes</taxon>
        <taxon>Nothobranchiidae</taxon>
        <taxon>Nothobranchius</taxon>
    </lineage>
</organism>